<organism evidence="1">
    <name type="scientific">Sylvanvirus sp</name>
    <dbReference type="NCBI Taxonomy" id="2487774"/>
    <lineage>
        <taxon>Viruses</taxon>
    </lineage>
</organism>
<name>A0A3G5AGV2_9VIRU</name>
<proteinExistence type="predicted"/>
<gene>
    <name evidence="1" type="ORF">Sylvanvirus1_18</name>
</gene>
<dbReference type="EMBL" id="MK072507">
    <property type="protein sequence ID" value="AYV86422.1"/>
    <property type="molecule type" value="Genomic_DNA"/>
</dbReference>
<evidence type="ECO:0000313" key="1">
    <source>
        <dbReference type="EMBL" id="AYV86422.1"/>
    </source>
</evidence>
<accession>A0A3G5AGV2</accession>
<sequence>MRLISCHSFHECQPGVCGEFVAKRMNPFQSCQEPQQINVHRYTLKTDTSKHDQELLISRYITYSFDHQFYCHGCATTMCKHIKEFKKILDSLQTIYHAKSVN</sequence>
<protein>
    <submittedName>
        <fullName evidence="1">Uncharacterized protein</fullName>
    </submittedName>
</protein>
<reference evidence="1" key="1">
    <citation type="submission" date="2018-10" db="EMBL/GenBank/DDBJ databases">
        <title>Hidden diversity of soil giant viruses.</title>
        <authorList>
            <person name="Schulz F."/>
            <person name="Alteio L."/>
            <person name="Goudeau D."/>
            <person name="Ryan E.M."/>
            <person name="Malmstrom R.R."/>
            <person name="Blanchard J."/>
            <person name="Woyke T."/>
        </authorList>
    </citation>
    <scope>NUCLEOTIDE SEQUENCE</scope>
    <source>
        <strain evidence="1">SYV1</strain>
    </source>
</reference>